<dbReference type="AlphaFoldDB" id="A0AA87W622"/>
<reference evidence="1" key="2">
    <citation type="submission" date="2022-12" db="EMBL/GenBank/DDBJ databases">
        <authorList>
            <person name="Sun Q."/>
            <person name="Zhou Y."/>
        </authorList>
    </citation>
    <scope>NUCLEOTIDE SEQUENCE</scope>
    <source>
        <strain evidence="1">CGMCC 1.15034</strain>
    </source>
</reference>
<comment type="caution">
    <text evidence="1">The sequence shown here is derived from an EMBL/GenBank/DDBJ whole genome shotgun (WGS) entry which is preliminary data.</text>
</comment>
<protein>
    <submittedName>
        <fullName evidence="1">Uncharacterized protein</fullName>
    </submittedName>
</protein>
<dbReference type="EMBL" id="BMHC01000004">
    <property type="protein sequence ID" value="GGI23925.1"/>
    <property type="molecule type" value="Genomic_DNA"/>
</dbReference>
<accession>A0AA87W622</accession>
<evidence type="ECO:0000313" key="1">
    <source>
        <dbReference type="EMBL" id="GGI23925.1"/>
    </source>
</evidence>
<evidence type="ECO:0000313" key="2">
    <source>
        <dbReference type="Proteomes" id="UP000625079"/>
    </source>
</evidence>
<proteinExistence type="predicted"/>
<reference evidence="1" key="1">
    <citation type="journal article" date="2014" name="Int. J. Syst. Evol. Microbiol.">
        <title>Complete genome sequence of Corynebacterium casei LMG S-19264T (=DSM 44701T), isolated from a smear-ripened cheese.</title>
        <authorList>
            <consortium name="US DOE Joint Genome Institute (JGI-PGF)"/>
            <person name="Walter F."/>
            <person name="Albersmeier A."/>
            <person name="Kalinowski J."/>
            <person name="Ruckert C."/>
        </authorList>
    </citation>
    <scope>NUCLEOTIDE SEQUENCE</scope>
    <source>
        <strain evidence="1">CGMCC 1.15034</strain>
    </source>
</reference>
<gene>
    <name evidence="1" type="ORF">GCM10010987_26820</name>
</gene>
<sequence length="132" mass="15224">MLGGTSTGPFKADRGWRVGTTLFHRRQHARRDSVPRGGWRLFRSAEARKGTSVPGRRWPDMTDLELRAQSFEIAWKYLDQSGLLTGERKDAARFILNRIDRMMIRGERRRLLLSNAAIDAYRMRPALVPLEA</sequence>
<name>A0AA87W622_9BRAD</name>
<organism evidence="1 2">
    <name type="scientific">Bradyrhizobium guangdongense</name>
    <dbReference type="NCBI Taxonomy" id="1325090"/>
    <lineage>
        <taxon>Bacteria</taxon>
        <taxon>Pseudomonadati</taxon>
        <taxon>Pseudomonadota</taxon>
        <taxon>Alphaproteobacteria</taxon>
        <taxon>Hyphomicrobiales</taxon>
        <taxon>Nitrobacteraceae</taxon>
        <taxon>Bradyrhizobium</taxon>
    </lineage>
</organism>
<dbReference type="Proteomes" id="UP000625079">
    <property type="component" value="Unassembled WGS sequence"/>
</dbReference>